<reference evidence="6 7" key="1">
    <citation type="submission" date="2016-12" db="EMBL/GenBank/DDBJ databases">
        <title>Izhakiella australiana sp. nov. of genus Izhakiella isolated from Australian desert.</title>
        <authorList>
            <person name="Ji M."/>
        </authorList>
    </citation>
    <scope>NUCLEOTIDE SEQUENCE [LARGE SCALE GENOMIC DNA]</scope>
    <source>
        <strain evidence="6 7">D4N98</strain>
    </source>
</reference>
<dbReference type="EMBL" id="MRUL01000001">
    <property type="protein sequence ID" value="OON42044.1"/>
    <property type="molecule type" value="Genomic_DNA"/>
</dbReference>
<evidence type="ECO:0000256" key="3">
    <source>
        <dbReference type="ARBA" id="ARBA00023163"/>
    </source>
</evidence>
<dbReference type="InterPro" id="IPR000281">
    <property type="entry name" value="HTH_RpiR"/>
</dbReference>
<dbReference type="InterPro" id="IPR036388">
    <property type="entry name" value="WH-like_DNA-bd_sf"/>
</dbReference>
<feature type="domain" description="HTH rpiR-type" evidence="4">
    <location>
        <begin position="9"/>
        <end position="85"/>
    </location>
</feature>
<dbReference type="InterPro" id="IPR035472">
    <property type="entry name" value="RpiR-like_SIS"/>
</dbReference>
<evidence type="ECO:0000313" key="6">
    <source>
        <dbReference type="EMBL" id="OON42044.1"/>
    </source>
</evidence>
<dbReference type="SUPFAM" id="SSF53697">
    <property type="entry name" value="SIS domain"/>
    <property type="match status" value="1"/>
</dbReference>
<evidence type="ECO:0000259" key="4">
    <source>
        <dbReference type="PROSITE" id="PS51071"/>
    </source>
</evidence>
<evidence type="ECO:0000256" key="2">
    <source>
        <dbReference type="ARBA" id="ARBA00023125"/>
    </source>
</evidence>
<evidence type="ECO:0000256" key="1">
    <source>
        <dbReference type="ARBA" id="ARBA00023015"/>
    </source>
</evidence>
<protein>
    <recommendedName>
        <fullName evidence="8">RpiR family transcriptional regulator</fullName>
    </recommendedName>
</protein>
<dbReference type="SUPFAM" id="SSF46689">
    <property type="entry name" value="Homeodomain-like"/>
    <property type="match status" value="1"/>
</dbReference>
<organism evidence="6 7">
    <name type="scientific">Izhakiella australiensis</name>
    <dbReference type="NCBI Taxonomy" id="1926881"/>
    <lineage>
        <taxon>Bacteria</taxon>
        <taxon>Pseudomonadati</taxon>
        <taxon>Pseudomonadota</taxon>
        <taxon>Gammaproteobacteria</taxon>
        <taxon>Enterobacterales</taxon>
        <taxon>Erwiniaceae</taxon>
        <taxon>Izhakiella</taxon>
    </lineage>
</organism>
<dbReference type="PROSITE" id="PS51071">
    <property type="entry name" value="HTH_RPIR"/>
    <property type="match status" value="1"/>
</dbReference>
<dbReference type="InterPro" id="IPR047640">
    <property type="entry name" value="RpiR-like"/>
</dbReference>
<dbReference type="CDD" id="cd05013">
    <property type="entry name" value="SIS_RpiR"/>
    <property type="match status" value="1"/>
</dbReference>
<keyword evidence="7" id="KW-1185">Reference proteome</keyword>
<dbReference type="GO" id="GO:0003700">
    <property type="term" value="F:DNA-binding transcription factor activity"/>
    <property type="evidence" value="ECO:0007669"/>
    <property type="project" value="InterPro"/>
</dbReference>
<dbReference type="Pfam" id="PF01380">
    <property type="entry name" value="SIS"/>
    <property type="match status" value="1"/>
</dbReference>
<accession>A0A1S8YSI1</accession>
<dbReference type="GO" id="GO:0097367">
    <property type="term" value="F:carbohydrate derivative binding"/>
    <property type="evidence" value="ECO:0007669"/>
    <property type="project" value="InterPro"/>
</dbReference>
<dbReference type="Proteomes" id="UP000190667">
    <property type="component" value="Unassembled WGS sequence"/>
</dbReference>
<name>A0A1S8YSI1_9GAMM</name>
<dbReference type="InterPro" id="IPR046348">
    <property type="entry name" value="SIS_dom_sf"/>
</dbReference>
<sequence length="290" mass="31566">MNTASTPLENVRLKLESTRSLLTPTEQRLADFILRNAETVIHQTIQELARAAEVSVATVTRFSQNVGYSGYTQFRILLAKDLTLLPALRGNSELQINDEVSTISDKLTFATCASLQDTLKMVNTSALVNAAHLINDARRIDIYGVGASATVASDLRHKLLKLGRSVAVYADSDLMIISSSSLKSDDLAIGISHTGRTEPVVAAMQNAAETGSKLLAISHDPLSPLAKAAHITLNYSARTTSFSSDSMTGRFAQLLIVDLLYTIIGFSHFEQSASRMQQVDSQATRRRLNR</sequence>
<dbReference type="PROSITE" id="PS51464">
    <property type="entry name" value="SIS"/>
    <property type="match status" value="1"/>
</dbReference>
<dbReference type="Gene3D" id="3.40.50.10490">
    <property type="entry name" value="Glucose-6-phosphate isomerase like protein, domain 1"/>
    <property type="match status" value="1"/>
</dbReference>
<gene>
    <name evidence="6" type="ORF">BTJ39_02500</name>
</gene>
<proteinExistence type="predicted"/>
<dbReference type="InterPro" id="IPR009057">
    <property type="entry name" value="Homeodomain-like_sf"/>
</dbReference>
<dbReference type="Gene3D" id="1.10.10.10">
    <property type="entry name" value="Winged helix-like DNA-binding domain superfamily/Winged helix DNA-binding domain"/>
    <property type="match status" value="1"/>
</dbReference>
<dbReference type="OrthoDB" id="8582409at2"/>
<dbReference type="Pfam" id="PF01418">
    <property type="entry name" value="HTH_6"/>
    <property type="match status" value="1"/>
</dbReference>
<evidence type="ECO:0000313" key="7">
    <source>
        <dbReference type="Proteomes" id="UP000190667"/>
    </source>
</evidence>
<dbReference type="PANTHER" id="PTHR30514">
    <property type="entry name" value="GLUCOKINASE"/>
    <property type="match status" value="1"/>
</dbReference>
<dbReference type="GO" id="GO:0003677">
    <property type="term" value="F:DNA binding"/>
    <property type="evidence" value="ECO:0007669"/>
    <property type="project" value="UniProtKB-KW"/>
</dbReference>
<keyword evidence="3" id="KW-0804">Transcription</keyword>
<dbReference type="GO" id="GO:1901135">
    <property type="term" value="P:carbohydrate derivative metabolic process"/>
    <property type="evidence" value="ECO:0007669"/>
    <property type="project" value="InterPro"/>
</dbReference>
<dbReference type="STRING" id="1926881.BTJ39_02500"/>
<keyword evidence="1" id="KW-0805">Transcription regulation</keyword>
<comment type="caution">
    <text evidence="6">The sequence shown here is derived from an EMBL/GenBank/DDBJ whole genome shotgun (WGS) entry which is preliminary data.</text>
</comment>
<dbReference type="RefSeq" id="WP_078001073.1">
    <property type="nucleotide sequence ID" value="NZ_MRUL01000001.1"/>
</dbReference>
<evidence type="ECO:0008006" key="8">
    <source>
        <dbReference type="Google" id="ProtNLM"/>
    </source>
</evidence>
<dbReference type="PANTHER" id="PTHR30514:SF1">
    <property type="entry name" value="HTH-TYPE TRANSCRIPTIONAL REGULATOR HEXR-RELATED"/>
    <property type="match status" value="1"/>
</dbReference>
<dbReference type="InterPro" id="IPR001347">
    <property type="entry name" value="SIS_dom"/>
</dbReference>
<feature type="domain" description="SIS" evidence="5">
    <location>
        <begin position="130"/>
        <end position="270"/>
    </location>
</feature>
<evidence type="ECO:0000259" key="5">
    <source>
        <dbReference type="PROSITE" id="PS51464"/>
    </source>
</evidence>
<keyword evidence="2" id="KW-0238">DNA-binding</keyword>
<dbReference type="AlphaFoldDB" id="A0A1S8YSI1"/>